<gene>
    <name evidence="7" type="ORF">LWI28_028612</name>
</gene>
<evidence type="ECO:0000313" key="8">
    <source>
        <dbReference type="Proteomes" id="UP001064489"/>
    </source>
</evidence>
<feature type="transmembrane region" description="Helical" evidence="6">
    <location>
        <begin position="327"/>
        <end position="346"/>
    </location>
</feature>
<sequence length="395" mass="43593">MLMPMAMAVSNSSMVSGVKNLQSHMTRYPGVLHSSKQSLQFCFDARIFFEKTYNRTHSEINQRCRCLPLNSKDKSDYSALPNPYEDEAEDVSRATLIWRAIKLPIYSVALVPLSTGTFSTRRYLLLLASSVLIITWLNLSNDVYDFDTGADKNKKESVVNLVGSRIGTLVAAYSLLILGFIGLSWVSVEAGNMRAILLLTCAVICGYIYQCPPFRLSYQGLGEPLCFAAFGPFATTAFYLLLGSASEIHYIPLTGTILSVSLLVGLTTTLILFCSHFHQVEGDLAVGKMSPLVRLGTERGSVVVKVAVLTLYSLLVALGLSRDLPLICSFLCALTLPMGKLVVSYVEENHKNKWKIFMAKYYCVRLHTLFGAALVAGLVAARMLTNRHVPKLVFQ</sequence>
<dbReference type="NCBIfam" id="TIGR02235">
    <property type="entry name" value="menA_cyano-plnt"/>
    <property type="match status" value="1"/>
</dbReference>
<evidence type="ECO:0000256" key="4">
    <source>
        <dbReference type="ARBA" id="ARBA00022989"/>
    </source>
</evidence>
<dbReference type="HAMAP" id="MF_01938">
    <property type="entry name" value="MenA_2"/>
    <property type="match status" value="1"/>
</dbReference>
<evidence type="ECO:0000256" key="1">
    <source>
        <dbReference type="ARBA" id="ARBA00004141"/>
    </source>
</evidence>
<evidence type="ECO:0000313" key="7">
    <source>
        <dbReference type="EMBL" id="KAI9178617.1"/>
    </source>
</evidence>
<evidence type="ECO:0000256" key="5">
    <source>
        <dbReference type="ARBA" id="ARBA00023136"/>
    </source>
</evidence>
<keyword evidence="3 6" id="KW-0812">Transmembrane</keyword>
<feature type="transmembrane region" description="Helical" evidence="6">
    <location>
        <begin position="221"/>
        <end position="242"/>
    </location>
</feature>
<dbReference type="InterPro" id="IPR026046">
    <property type="entry name" value="UBIAD1"/>
</dbReference>
<dbReference type="InterPro" id="IPR000537">
    <property type="entry name" value="UbiA_prenyltransferase"/>
</dbReference>
<evidence type="ECO:0000256" key="3">
    <source>
        <dbReference type="ARBA" id="ARBA00022692"/>
    </source>
</evidence>
<feature type="transmembrane region" description="Helical" evidence="6">
    <location>
        <begin position="366"/>
        <end position="385"/>
    </location>
</feature>
<evidence type="ECO:0008006" key="9">
    <source>
        <dbReference type="Google" id="ProtNLM"/>
    </source>
</evidence>
<protein>
    <recommendedName>
        <fullName evidence="9">1,4-dihydroxy-2-naphthoate polyprenyltransferase, chloroplastic</fullName>
    </recommendedName>
</protein>
<dbReference type="PANTHER" id="PTHR13929:SF0">
    <property type="entry name" value="UBIA PRENYLTRANSFERASE DOMAIN-CONTAINING PROTEIN 1"/>
    <property type="match status" value="1"/>
</dbReference>
<feature type="transmembrane region" description="Helical" evidence="6">
    <location>
        <begin position="193"/>
        <end position="209"/>
    </location>
</feature>
<reference evidence="7" key="1">
    <citation type="journal article" date="2022" name="Plant J.">
        <title>Strategies of tolerance reflected in two North American maple genomes.</title>
        <authorList>
            <person name="McEvoy S.L."/>
            <person name="Sezen U.U."/>
            <person name="Trouern-Trend A."/>
            <person name="McMahon S.M."/>
            <person name="Schaberg P.G."/>
            <person name="Yang J."/>
            <person name="Wegrzyn J.L."/>
            <person name="Swenson N.G."/>
        </authorList>
    </citation>
    <scope>NUCLEOTIDE SEQUENCE</scope>
    <source>
        <strain evidence="7">91603</strain>
    </source>
</reference>
<comment type="caution">
    <text evidence="7">The sequence shown here is derived from an EMBL/GenBank/DDBJ whole genome shotgun (WGS) entry which is preliminary data.</text>
</comment>
<keyword evidence="8" id="KW-1185">Reference proteome</keyword>
<dbReference type="AlphaFoldDB" id="A0AAD5NTA9"/>
<dbReference type="PANTHER" id="PTHR13929">
    <property type="entry name" value="1,4-DIHYDROXY-2-NAPHTHOATE OCTAPRENYLTRANSFERASE"/>
    <property type="match status" value="1"/>
</dbReference>
<dbReference type="EMBL" id="JAJSOW010000102">
    <property type="protein sequence ID" value="KAI9178617.1"/>
    <property type="molecule type" value="Genomic_DNA"/>
</dbReference>
<evidence type="ECO:0000256" key="6">
    <source>
        <dbReference type="SAM" id="Phobius"/>
    </source>
</evidence>
<dbReference type="InterPro" id="IPR011937">
    <property type="entry name" value="DHNA_phytyltransferase_MenA"/>
</dbReference>
<feature type="transmembrane region" description="Helical" evidence="6">
    <location>
        <begin position="166"/>
        <end position="186"/>
    </location>
</feature>
<keyword evidence="2" id="KW-0808">Transferase</keyword>
<name>A0AAD5NTA9_ACENE</name>
<keyword evidence="5 6" id="KW-0472">Membrane</keyword>
<comment type="subcellular location">
    <subcellularLocation>
        <location evidence="1">Membrane</location>
        <topology evidence="1">Multi-pass membrane protein</topology>
    </subcellularLocation>
</comment>
<accession>A0AAD5NTA9</accession>
<dbReference type="CDD" id="cd13962">
    <property type="entry name" value="PT_UbiA_UBIAD1"/>
    <property type="match status" value="1"/>
</dbReference>
<keyword evidence="4 6" id="KW-1133">Transmembrane helix</keyword>
<feature type="transmembrane region" description="Helical" evidence="6">
    <location>
        <begin position="254"/>
        <end position="280"/>
    </location>
</feature>
<organism evidence="7 8">
    <name type="scientific">Acer negundo</name>
    <name type="common">Box elder</name>
    <dbReference type="NCBI Taxonomy" id="4023"/>
    <lineage>
        <taxon>Eukaryota</taxon>
        <taxon>Viridiplantae</taxon>
        <taxon>Streptophyta</taxon>
        <taxon>Embryophyta</taxon>
        <taxon>Tracheophyta</taxon>
        <taxon>Spermatophyta</taxon>
        <taxon>Magnoliopsida</taxon>
        <taxon>eudicotyledons</taxon>
        <taxon>Gunneridae</taxon>
        <taxon>Pentapetalae</taxon>
        <taxon>rosids</taxon>
        <taxon>malvids</taxon>
        <taxon>Sapindales</taxon>
        <taxon>Sapindaceae</taxon>
        <taxon>Hippocastanoideae</taxon>
        <taxon>Acereae</taxon>
        <taxon>Acer</taxon>
    </lineage>
</organism>
<dbReference type="GO" id="GO:0042372">
    <property type="term" value="P:phylloquinone biosynthetic process"/>
    <property type="evidence" value="ECO:0007669"/>
    <property type="project" value="InterPro"/>
</dbReference>
<dbReference type="Proteomes" id="UP001064489">
    <property type="component" value="Chromosome 5"/>
</dbReference>
<dbReference type="GO" id="GO:0004659">
    <property type="term" value="F:prenyltransferase activity"/>
    <property type="evidence" value="ECO:0007669"/>
    <property type="project" value="InterPro"/>
</dbReference>
<dbReference type="GO" id="GO:0016020">
    <property type="term" value="C:membrane"/>
    <property type="evidence" value="ECO:0007669"/>
    <property type="project" value="UniProtKB-SubCell"/>
</dbReference>
<reference evidence="7" key="2">
    <citation type="submission" date="2023-02" db="EMBL/GenBank/DDBJ databases">
        <authorList>
            <person name="Swenson N.G."/>
            <person name="Wegrzyn J.L."/>
            <person name="Mcevoy S.L."/>
        </authorList>
    </citation>
    <scope>NUCLEOTIDE SEQUENCE</scope>
    <source>
        <strain evidence="7">91603</strain>
        <tissue evidence="7">Leaf</tissue>
    </source>
</reference>
<evidence type="ECO:0000256" key="2">
    <source>
        <dbReference type="ARBA" id="ARBA00022679"/>
    </source>
</evidence>
<feature type="transmembrane region" description="Helical" evidence="6">
    <location>
        <begin position="123"/>
        <end position="139"/>
    </location>
</feature>
<dbReference type="Pfam" id="PF01040">
    <property type="entry name" value="UbiA"/>
    <property type="match status" value="1"/>
</dbReference>
<proteinExistence type="inferred from homology"/>